<accession>A0A238Y2W3</accession>
<dbReference type="Pfam" id="PF03466">
    <property type="entry name" value="LysR_substrate"/>
    <property type="match status" value="1"/>
</dbReference>
<organism evidence="6 7">
    <name type="scientific">Haloechinothrix alba</name>
    <dbReference type="NCBI Taxonomy" id="664784"/>
    <lineage>
        <taxon>Bacteria</taxon>
        <taxon>Bacillati</taxon>
        <taxon>Actinomycetota</taxon>
        <taxon>Actinomycetes</taxon>
        <taxon>Pseudonocardiales</taxon>
        <taxon>Pseudonocardiaceae</taxon>
        <taxon>Haloechinothrix</taxon>
    </lineage>
</organism>
<evidence type="ECO:0000256" key="4">
    <source>
        <dbReference type="ARBA" id="ARBA00023163"/>
    </source>
</evidence>
<dbReference type="GO" id="GO:0003700">
    <property type="term" value="F:DNA-binding transcription factor activity"/>
    <property type="evidence" value="ECO:0007669"/>
    <property type="project" value="InterPro"/>
</dbReference>
<evidence type="ECO:0000256" key="1">
    <source>
        <dbReference type="ARBA" id="ARBA00009437"/>
    </source>
</evidence>
<dbReference type="PANTHER" id="PTHR30346:SF29">
    <property type="entry name" value="LYSR SUBSTRATE-BINDING"/>
    <property type="match status" value="1"/>
</dbReference>
<name>A0A238Y2W3_9PSEU</name>
<evidence type="ECO:0000313" key="6">
    <source>
        <dbReference type="EMBL" id="SNR65148.1"/>
    </source>
</evidence>
<dbReference type="Gene3D" id="1.10.10.10">
    <property type="entry name" value="Winged helix-like DNA-binding domain superfamily/Winged helix DNA-binding domain"/>
    <property type="match status" value="1"/>
</dbReference>
<comment type="similarity">
    <text evidence="1">Belongs to the LysR transcriptional regulatory family.</text>
</comment>
<reference evidence="6 7" key="1">
    <citation type="submission" date="2017-06" db="EMBL/GenBank/DDBJ databases">
        <authorList>
            <person name="Kim H.J."/>
            <person name="Triplett B.A."/>
        </authorList>
    </citation>
    <scope>NUCLEOTIDE SEQUENCE [LARGE SCALE GENOMIC DNA]</scope>
    <source>
        <strain evidence="6 7">DSM 45207</strain>
    </source>
</reference>
<dbReference type="Gene3D" id="3.40.190.10">
    <property type="entry name" value="Periplasmic binding protein-like II"/>
    <property type="match status" value="2"/>
</dbReference>
<dbReference type="CDD" id="cd08423">
    <property type="entry name" value="PBP2_LTTR_like_6"/>
    <property type="match status" value="1"/>
</dbReference>
<dbReference type="GO" id="GO:0032993">
    <property type="term" value="C:protein-DNA complex"/>
    <property type="evidence" value="ECO:0007669"/>
    <property type="project" value="TreeGrafter"/>
</dbReference>
<dbReference type="AlphaFoldDB" id="A0A238Y2W3"/>
<protein>
    <submittedName>
        <fullName evidence="6">DNA-binding transcriptional regulator, LysR family</fullName>
    </submittedName>
</protein>
<evidence type="ECO:0000256" key="3">
    <source>
        <dbReference type="ARBA" id="ARBA00023125"/>
    </source>
</evidence>
<dbReference type="InterPro" id="IPR005119">
    <property type="entry name" value="LysR_subst-bd"/>
</dbReference>
<dbReference type="Proteomes" id="UP000198348">
    <property type="component" value="Unassembled WGS sequence"/>
</dbReference>
<dbReference type="Pfam" id="PF00126">
    <property type="entry name" value="HTH_1"/>
    <property type="match status" value="1"/>
</dbReference>
<keyword evidence="2" id="KW-0805">Transcription regulation</keyword>
<dbReference type="SUPFAM" id="SSF53850">
    <property type="entry name" value="Periplasmic binding protein-like II"/>
    <property type="match status" value="1"/>
</dbReference>
<evidence type="ECO:0000313" key="7">
    <source>
        <dbReference type="Proteomes" id="UP000198348"/>
    </source>
</evidence>
<evidence type="ECO:0000259" key="5">
    <source>
        <dbReference type="PROSITE" id="PS50931"/>
    </source>
</evidence>
<sequence>MTGEEKQTFTHGTVQNDDMIDPKLRVLQMVAHHGTVTAAAAALHYTPSAVSHQLRQLAAELGVELLTQSGRGIRLTAAAATVLRHADVLYAQAERAQAELAATADETGGSITLCGFSTAATHLLPPAAATLRDRYRQLTVRVIEAEPARCFDLLLAGDADLALLIATADTPPASDTRFDQQPLLDDPLDLVVPSEHRLTTRPTVTLADAADEPWILGRPGSTYHHLVLTACTAAGFTPNIAHYADEWDTGTALVAHHFGIILVPRLARLHDDWPVARIPLHGEPAPARRILAATRLGSREHPVIATALTSITTTATALLPPPRRPGERAE</sequence>
<feature type="domain" description="HTH lysR-type" evidence="5">
    <location>
        <begin position="24"/>
        <end position="76"/>
    </location>
</feature>
<keyword evidence="3 6" id="KW-0238">DNA-binding</keyword>
<dbReference type="PROSITE" id="PS50931">
    <property type="entry name" value="HTH_LYSR"/>
    <property type="match status" value="1"/>
</dbReference>
<dbReference type="InterPro" id="IPR036390">
    <property type="entry name" value="WH_DNA-bd_sf"/>
</dbReference>
<dbReference type="InterPro" id="IPR000847">
    <property type="entry name" value="LysR_HTH_N"/>
</dbReference>
<evidence type="ECO:0000256" key="2">
    <source>
        <dbReference type="ARBA" id="ARBA00023015"/>
    </source>
</evidence>
<keyword evidence="7" id="KW-1185">Reference proteome</keyword>
<dbReference type="InterPro" id="IPR036388">
    <property type="entry name" value="WH-like_DNA-bd_sf"/>
</dbReference>
<keyword evidence="4" id="KW-0804">Transcription</keyword>
<dbReference type="GO" id="GO:0003677">
    <property type="term" value="F:DNA binding"/>
    <property type="evidence" value="ECO:0007669"/>
    <property type="project" value="UniProtKB-KW"/>
</dbReference>
<gene>
    <name evidence="6" type="ORF">SAMN06265360_11363</name>
</gene>
<dbReference type="SUPFAM" id="SSF46785">
    <property type="entry name" value="Winged helix' DNA-binding domain"/>
    <property type="match status" value="1"/>
</dbReference>
<dbReference type="EMBL" id="FZNW01000013">
    <property type="protein sequence ID" value="SNR65148.1"/>
    <property type="molecule type" value="Genomic_DNA"/>
</dbReference>
<proteinExistence type="inferred from homology"/>
<dbReference type="PANTHER" id="PTHR30346">
    <property type="entry name" value="TRANSCRIPTIONAL DUAL REGULATOR HCAR-RELATED"/>
    <property type="match status" value="1"/>
</dbReference>